<dbReference type="PANTHER" id="PTHR30086">
    <property type="entry name" value="ARGININE EXPORTER PROTEIN ARGO"/>
    <property type="match status" value="1"/>
</dbReference>
<dbReference type="InterPro" id="IPR001123">
    <property type="entry name" value="LeuE-type"/>
</dbReference>
<feature type="transmembrane region" description="Helical" evidence="6">
    <location>
        <begin position="125"/>
        <end position="145"/>
    </location>
</feature>
<evidence type="ECO:0008006" key="8">
    <source>
        <dbReference type="Google" id="ProtNLM"/>
    </source>
</evidence>
<feature type="transmembrane region" description="Helical" evidence="6">
    <location>
        <begin position="33"/>
        <end position="56"/>
    </location>
</feature>
<evidence type="ECO:0000256" key="3">
    <source>
        <dbReference type="ARBA" id="ARBA00022692"/>
    </source>
</evidence>
<sequence length="159" mass="17648">MVEFITVAVMHIFAVVSPGPDFALITRQCFRYGRIVALWSSLGIAMGIVFHVFLSLTGLSLLIQHQPLIFNVIKILGSLYIAFLGLVSILSTSRLRELGEDSSQEVKKLKSFATGLMTNTLNPKAFIFFITVFSLVISENTPIMFKIFMGAYMSIATFV</sequence>
<evidence type="ECO:0000256" key="6">
    <source>
        <dbReference type="SAM" id="Phobius"/>
    </source>
</evidence>
<keyword evidence="4 6" id="KW-1133">Transmembrane helix</keyword>
<dbReference type="PANTHER" id="PTHR30086:SF17">
    <property type="entry name" value="LYSE FAMILY TRANSLOCATOR"/>
    <property type="match status" value="1"/>
</dbReference>
<evidence type="ECO:0000256" key="2">
    <source>
        <dbReference type="ARBA" id="ARBA00022475"/>
    </source>
</evidence>
<gene>
    <name evidence="7" type="ORF">METZ01_LOCUS63947</name>
</gene>
<accession>A0A381TB64</accession>
<keyword evidence="3 6" id="KW-0812">Transmembrane</keyword>
<dbReference type="GO" id="GO:0015171">
    <property type="term" value="F:amino acid transmembrane transporter activity"/>
    <property type="evidence" value="ECO:0007669"/>
    <property type="project" value="TreeGrafter"/>
</dbReference>
<evidence type="ECO:0000256" key="1">
    <source>
        <dbReference type="ARBA" id="ARBA00004651"/>
    </source>
</evidence>
<dbReference type="GO" id="GO:0005886">
    <property type="term" value="C:plasma membrane"/>
    <property type="evidence" value="ECO:0007669"/>
    <property type="project" value="UniProtKB-SubCell"/>
</dbReference>
<evidence type="ECO:0000313" key="7">
    <source>
        <dbReference type="EMBL" id="SVA11093.1"/>
    </source>
</evidence>
<keyword evidence="5 6" id="KW-0472">Membrane</keyword>
<reference evidence="7" key="1">
    <citation type="submission" date="2018-05" db="EMBL/GenBank/DDBJ databases">
        <authorList>
            <person name="Lanie J.A."/>
            <person name="Ng W.-L."/>
            <person name="Kazmierczak K.M."/>
            <person name="Andrzejewski T.M."/>
            <person name="Davidsen T.M."/>
            <person name="Wayne K.J."/>
            <person name="Tettelin H."/>
            <person name="Glass J.I."/>
            <person name="Rusch D."/>
            <person name="Podicherti R."/>
            <person name="Tsui H.-C.T."/>
            <person name="Winkler M.E."/>
        </authorList>
    </citation>
    <scope>NUCLEOTIDE SEQUENCE</scope>
</reference>
<dbReference type="EMBL" id="UINC01004014">
    <property type="protein sequence ID" value="SVA11093.1"/>
    <property type="molecule type" value="Genomic_DNA"/>
</dbReference>
<proteinExistence type="predicted"/>
<dbReference type="AlphaFoldDB" id="A0A381TB64"/>
<feature type="transmembrane region" description="Helical" evidence="6">
    <location>
        <begin position="68"/>
        <end position="90"/>
    </location>
</feature>
<dbReference type="Pfam" id="PF01810">
    <property type="entry name" value="LysE"/>
    <property type="match status" value="1"/>
</dbReference>
<evidence type="ECO:0000256" key="4">
    <source>
        <dbReference type="ARBA" id="ARBA00022989"/>
    </source>
</evidence>
<organism evidence="7">
    <name type="scientific">marine metagenome</name>
    <dbReference type="NCBI Taxonomy" id="408172"/>
    <lineage>
        <taxon>unclassified sequences</taxon>
        <taxon>metagenomes</taxon>
        <taxon>ecological metagenomes</taxon>
    </lineage>
</organism>
<name>A0A381TB64_9ZZZZ</name>
<keyword evidence="2" id="KW-1003">Cell membrane</keyword>
<evidence type="ECO:0000256" key="5">
    <source>
        <dbReference type="ARBA" id="ARBA00023136"/>
    </source>
</evidence>
<comment type="subcellular location">
    <subcellularLocation>
        <location evidence="1">Cell membrane</location>
        <topology evidence="1">Multi-pass membrane protein</topology>
    </subcellularLocation>
</comment>
<feature type="non-terminal residue" evidence="7">
    <location>
        <position position="159"/>
    </location>
</feature>
<protein>
    <recommendedName>
        <fullName evidence="8">Lysine transporter LysE</fullName>
    </recommendedName>
</protein>